<protein>
    <submittedName>
        <fullName evidence="1">Helix-turn-helix domain-containing protein</fullName>
    </submittedName>
</protein>
<gene>
    <name evidence="1" type="ORF">OG626_35900</name>
</gene>
<proteinExistence type="predicted"/>
<organism evidence="1">
    <name type="scientific">Streptomyces sp. NBC_01401</name>
    <dbReference type="NCBI Taxonomy" id="2903854"/>
    <lineage>
        <taxon>Bacteria</taxon>
        <taxon>Bacillati</taxon>
        <taxon>Actinomycetota</taxon>
        <taxon>Actinomycetes</taxon>
        <taxon>Kitasatosporales</taxon>
        <taxon>Streptomycetaceae</taxon>
        <taxon>Streptomyces</taxon>
    </lineage>
</organism>
<reference evidence="1" key="1">
    <citation type="submission" date="2022-10" db="EMBL/GenBank/DDBJ databases">
        <title>The complete genomes of actinobacterial strains from the NBC collection.</title>
        <authorList>
            <person name="Joergensen T.S."/>
            <person name="Alvarez Arevalo M."/>
            <person name="Sterndorff E.B."/>
            <person name="Faurdal D."/>
            <person name="Vuksanovic O."/>
            <person name="Mourched A.-S."/>
            <person name="Charusanti P."/>
            <person name="Shaw S."/>
            <person name="Blin K."/>
            <person name="Weber T."/>
        </authorList>
    </citation>
    <scope>NUCLEOTIDE SEQUENCE</scope>
    <source>
        <strain evidence="1">NBC_01401</strain>
    </source>
</reference>
<accession>A0AAU3H332</accession>
<sequence length="59" mass="6445">MSAQGRSVPDIGSLMQVSADYVHDMIHAFNERRFEALDSMWKGGRPKMIGSQGCVSTSA</sequence>
<dbReference type="EMBL" id="CP109535">
    <property type="protein sequence ID" value="WTY99910.1"/>
    <property type="molecule type" value="Genomic_DNA"/>
</dbReference>
<name>A0AAU3H332_9ACTN</name>
<evidence type="ECO:0000313" key="1">
    <source>
        <dbReference type="EMBL" id="WTY99910.1"/>
    </source>
</evidence>
<dbReference type="AlphaFoldDB" id="A0AAU3H332"/>